<name>A0A8J3FM29_9ACTN</name>
<dbReference type="EMBL" id="BMMX01000001">
    <property type="protein sequence ID" value="GGK73022.1"/>
    <property type="molecule type" value="Genomic_DNA"/>
</dbReference>
<dbReference type="Gene3D" id="1.20.5.1930">
    <property type="match status" value="1"/>
</dbReference>
<keyword evidence="9" id="KW-1133">Transmembrane helix</keyword>
<dbReference type="Pfam" id="PF02518">
    <property type="entry name" value="HATPase_c"/>
    <property type="match status" value="1"/>
</dbReference>
<feature type="transmembrane region" description="Helical" evidence="9">
    <location>
        <begin position="27"/>
        <end position="45"/>
    </location>
</feature>
<evidence type="ECO:0000259" key="11">
    <source>
        <dbReference type="Pfam" id="PF07730"/>
    </source>
</evidence>
<evidence type="ECO:0000259" key="10">
    <source>
        <dbReference type="Pfam" id="PF02518"/>
    </source>
</evidence>
<evidence type="ECO:0000256" key="5">
    <source>
        <dbReference type="ARBA" id="ARBA00022741"/>
    </source>
</evidence>
<dbReference type="InterPro" id="IPR036890">
    <property type="entry name" value="HATPase_C_sf"/>
</dbReference>
<evidence type="ECO:0000256" key="2">
    <source>
        <dbReference type="ARBA" id="ARBA00012438"/>
    </source>
</evidence>
<dbReference type="PANTHER" id="PTHR24421:SF10">
    <property type="entry name" value="NITRATE_NITRITE SENSOR PROTEIN NARQ"/>
    <property type="match status" value="1"/>
</dbReference>
<dbReference type="InterPro" id="IPR011712">
    <property type="entry name" value="Sig_transdc_His_kin_sub3_dim/P"/>
</dbReference>
<evidence type="ECO:0000313" key="12">
    <source>
        <dbReference type="EMBL" id="GGK73022.1"/>
    </source>
</evidence>
<keyword evidence="9" id="KW-0812">Transmembrane</keyword>
<dbReference type="Gene3D" id="3.30.565.10">
    <property type="entry name" value="Histidine kinase-like ATPase, C-terminal domain"/>
    <property type="match status" value="1"/>
</dbReference>
<dbReference type="Pfam" id="PF07730">
    <property type="entry name" value="HisKA_3"/>
    <property type="match status" value="1"/>
</dbReference>
<keyword evidence="6" id="KW-0418">Kinase</keyword>
<dbReference type="Proteomes" id="UP000656042">
    <property type="component" value="Unassembled WGS sequence"/>
</dbReference>
<keyword evidence="3" id="KW-0597">Phosphoprotein</keyword>
<dbReference type="GO" id="GO:0046983">
    <property type="term" value="F:protein dimerization activity"/>
    <property type="evidence" value="ECO:0007669"/>
    <property type="project" value="InterPro"/>
</dbReference>
<evidence type="ECO:0000313" key="13">
    <source>
        <dbReference type="Proteomes" id="UP000656042"/>
    </source>
</evidence>
<dbReference type="InterPro" id="IPR003594">
    <property type="entry name" value="HATPase_dom"/>
</dbReference>
<feature type="domain" description="Signal transduction histidine kinase subgroup 3 dimerisation and phosphoacceptor" evidence="11">
    <location>
        <begin position="172"/>
        <end position="235"/>
    </location>
</feature>
<dbReference type="PANTHER" id="PTHR24421">
    <property type="entry name" value="NITRATE/NITRITE SENSOR PROTEIN NARX-RELATED"/>
    <property type="match status" value="1"/>
</dbReference>
<keyword evidence="9" id="KW-0472">Membrane</keyword>
<evidence type="ECO:0000256" key="7">
    <source>
        <dbReference type="ARBA" id="ARBA00022840"/>
    </source>
</evidence>
<keyword evidence="4" id="KW-0808">Transferase</keyword>
<gene>
    <name evidence="12" type="ORF">GCM10012284_03680</name>
</gene>
<keyword evidence="8" id="KW-0902">Two-component regulatory system</keyword>
<evidence type="ECO:0000256" key="8">
    <source>
        <dbReference type="ARBA" id="ARBA00023012"/>
    </source>
</evidence>
<dbReference type="AlphaFoldDB" id="A0A8J3FM29"/>
<keyword evidence="5" id="KW-0547">Nucleotide-binding</keyword>
<dbReference type="GO" id="GO:0016020">
    <property type="term" value="C:membrane"/>
    <property type="evidence" value="ECO:0007669"/>
    <property type="project" value="InterPro"/>
</dbReference>
<sequence length="380" mass="40472">MVVVATLLFAGIAFVSGNPHSLPLSPAWFAVAAVLFAMLTGWAIWVSASHPWLMVAASFAAFAALSLWPGLAATSFLLVTAGSRGSRLWLYGVSACALVLLCNLVTADGQPGGWGLPTVQAALGGATLFVVLPMVASLWVAARRRVVAELRQHADELERGQAARTQQAQIQERTRIAREMHDVVAHRVSLMVLHAGALEVNIEDEALAAEAALIHETGREALAQLRDVLGILRSGEDTEAHPDSRPLLANLDRLLDDSRAAGLAVRFQESGPRYALPTMVEHTAYRVIQEALTNVHKHAGAVIADVELRYRKSALEVEVRNPAPSRANLVLSPRGGLGLLGLRERVELVGGDLETGPQDSGGFRVHAKLPVSATPAVEAA</sequence>
<keyword evidence="13" id="KW-1185">Reference proteome</keyword>
<comment type="caution">
    <text evidence="12">The sequence shown here is derived from an EMBL/GenBank/DDBJ whole genome shotgun (WGS) entry which is preliminary data.</text>
</comment>
<feature type="transmembrane region" description="Helical" evidence="9">
    <location>
        <begin position="52"/>
        <end position="76"/>
    </location>
</feature>
<dbReference type="InterPro" id="IPR050482">
    <property type="entry name" value="Sensor_HK_TwoCompSys"/>
</dbReference>
<dbReference type="GO" id="GO:0000155">
    <property type="term" value="F:phosphorelay sensor kinase activity"/>
    <property type="evidence" value="ECO:0007669"/>
    <property type="project" value="InterPro"/>
</dbReference>
<evidence type="ECO:0000256" key="4">
    <source>
        <dbReference type="ARBA" id="ARBA00022679"/>
    </source>
</evidence>
<accession>A0A8J3FM29</accession>
<dbReference type="CDD" id="cd16917">
    <property type="entry name" value="HATPase_UhpB-NarQ-NarX-like"/>
    <property type="match status" value="1"/>
</dbReference>
<reference evidence="12" key="1">
    <citation type="journal article" date="2014" name="Int. J. Syst. Evol. Microbiol.">
        <title>Complete genome sequence of Corynebacterium casei LMG S-19264T (=DSM 44701T), isolated from a smear-ripened cheese.</title>
        <authorList>
            <consortium name="US DOE Joint Genome Institute (JGI-PGF)"/>
            <person name="Walter F."/>
            <person name="Albersmeier A."/>
            <person name="Kalinowski J."/>
            <person name="Ruckert C."/>
        </authorList>
    </citation>
    <scope>NUCLEOTIDE SEQUENCE</scope>
    <source>
        <strain evidence="12">CGMCC 4.7299</strain>
    </source>
</reference>
<feature type="transmembrane region" description="Helical" evidence="9">
    <location>
        <begin position="119"/>
        <end position="142"/>
    </location>
</feature>
<proteinExistence type="predicted"/>
<dbReference type="SUPFAM" id="SSF55874">
    <property type="entry name" value="ATPase domain of HSP90 chaperone/DNA topoisomerase II/histidine kinase"/>
    <property type="match status" value="1"/>
</dbReference>
<feature type="domain" description="Histidine kinase/HSP90-like ATPase" evidence="10">
    <location>
        <begin position="281"/>
        <end position="371"/>
    </location>
</feature>
<organism evidence="12 13">
    <name type="scientific">Mangrovihabitans endophyticus</name>
    <dbReference type="NCBI Taxonomy" id="1751298"/>
    <lineage>
        <taxon>Bacteria</taxon>
        <taxon>Bacillati</taxon>
        <taxon>Actinomycetota</taxon>
        <taxon>Actinomycetes</taxon>
        <taxon>Micromonosporales</taxon>
        <taxon>Micromonosporaceae</taxon>
        <taxon>Mangrovihabitans</taxon>
    </lineage>
</organism>
<keyword evidence="7" id="KW-0067">ATP-binding</keyword>
<evidence type="ECO:0000256" key="3">
    <source>
        <dbReference type="ARBA" id="ARBA00022553"/>
    </source>
</evidence>
<reference evidence="12" key="2">
    <citation type="submission" date="2020-09" db="EMBL/GenBank/DDBJ databases">
        <authorList>
            <person name="Sun Q."/>
            <person name="Zhou Y."/>
        </authorList>
    </citation>
    <scope>NUCLEOTIDE SEQUENCE</scope>
    <source>
        <strain evidence="12">CGMCC 4.7299</strain>
    </source>
</reference>
<dbReference type="EC" id="2.7.13.3" evidence="2"/>
<evidence type="ECO:0000256" key="6">
    <source>
        <dbReference type="ARBA" id="ARBA00022777"/>
    </source>
</evidence>
<protein>
    <recommendedName>
        <fullName evidence="2">histidine kinase</fullName>
        <ecNumber evidence="2">2.7.13.3</ecNumber>
    </recommendedName>
</protein>
<evidence type="ECO:0000256" key="1">
    <source>
        <dbReference type="ARBA" id="ARBA00000085"/>
    </source>
</evidence>
<comment type="catalytic activity">
    <reaction evidence="1">
        <text>ATP + protein L-histidine = ADP + protein N-phospho-L-histidine.</text>
        <dbReference type="EC" id="2.7.13.3"/>
    </reaction>
</comment>
<evidence type="ECO:0000256" key="9">
    <source>
        <dbReference type="SAM" id="Phobius"/>
    </source>
</evidence>
<feature type="transmembrane region" description="Helical" evidence="9">
    <location>
        <begin position="88"/>
        <end position="107"/>
    </location>
</feature>
<dbReference type="GO" id="GO:0005524">
    <property type="term" value="F:ATP binding"/>
    <property type="evidence" value="ECO:0007669"/>
    <property type="project" value="UniProtKB-KW"/>
</dbReference>